<dbReference type="OrthoDB" id="3253623at2759"/>
<organism evidence="1 2">
    <name type="scientific">Crepidotus variabilis</name>
    <dbReference type="NCBI Taxonomy" id="179855"/>
    <lineage>
        <taxon>Eukaryota</taxon>
        <taxon>Fungi</taxon>
        <taxon>Dikarya</taxon>
        <taxon>Basidiomycota</taxon>
        <taxon>Agaricomycotina</taxon>
        <taxon>Agaricomycetes</taxon>
        <taxon>Agaricomycetidae</taxon>
        <taxon>Agaricales</taxon>
        <taxon>Agaricineae</taxon>
        <taxon>Crepidotaceae</taxon>
        <taxon>Crepidotus</taxon>
    </lineage>
</organism>
<keyword evidence="2" id="KW-1185">Reference proteome</keyword>
<accession>A0A9P6E3Y1</accession>
<dbReference type="Proteomes" id="UP000807306">
    <property type="component" value="Unassembled WGS sequence"/>
</dbReference>
<dbReference type="EMBL" id="MU157964">
    <property type="protein sequence ID" value="KAF9522045.1"/>
    <property type="molecule type" value="Genomic_DNA"/>
</dbReference>
<evidence type="ECO:0000313" key="2">
    <source>
        <dbReference type="Proteomes" id="UP000807306"/>
    </source>
</evidence>
<feature type="non-terminal residue" evidence="1">
    <location>
        <position position="101"/>
    </location>
</feature>
<comment type="caution">
    <text evidence="1">The sequence shown here is derived from an EMBL/GenBank/DDBJ whole genome shotgun (WGS) entry which is preliminary data.</text>
</comment>
<proteinExistence type="predicted"/>
<protein>
    <submittedName>
        <fullName evidence="1">Uncharacterized protein</fullName>
    </submittedName>
</protein>
<evidence type="ECO:0000313" key="1">
    <source>
        <dbReference type="EMBL" id="KAF9522045.1"/>
    </source>
</evidence>
<gene>
    <name evidence="1" type="ORF">CPB83DRAFT_777659</name>
</gene>
<name>A0A9P6E3Y1_9AGAR</name>
<dbReference type="AlphaFoldDB" id="A0A9P6E3Y1"/>
<reference evidence="1" key="1">
    <citation type="submission" date="2020-11" db="EMBL/GenBank/DDBJ databases">
        <authorList>
            <consortium name="DOE Joint Genome Institute"/>
            <person name="Ahrendt S."/>
            <person name="Riley R."/>
            <person name="Andreopoulos W."/>
            <person name="Labutti K."/>
            <person name="Pangilinan J."/>
            <person name="Ruiz-Duenas F.J."/>
            <person name="Barrasa J.M."/>
            <person name="Sanchez-Garcia M."/>
            <person name="Camarero S."/>
            <person name="Miyauchi S."/>
            <person name="Serrano A."/>
            <person name="Linde D."/>
            <person name="Babiker R."/>
            <person name="Drula E."/>
            <person name="Ayuso-Fernandez I."/>
            <person name="Pacheco R."/>
            <person name="Padilla G."/>
            <person name="Ferreira P."/>
            <person name="Barriuso J."/>
            <person name="Kellner H."/>
            <person name="Castanera R."/>
            <person name="Alfaro M."/>
            <person name="Ramirez L."/>
            <person name="Pisabarro A.G."/>
            <person name="Kuo A."/>
            <person name="Tritt A."/>
            <person name="Lipzen A."/>
            <person name="He G."/>
            <person name="Yan M."/>
            <person name="Ng V."/>
            <person name="Cullen D."/>
            <person name="Martin F."/>
            <person name="Rosso M.-N."/>
            <person name="Henrissat B."/>
            <person name="Hibbett D."/>
            <person name="Martinez A.T."/>
            <person name="Grigoriev I.V."/>
        </authorList>
    </citation>
    <scope>NUCLEOTIDE SEQUENCE</scope>
    <source>
        <strain evidence="1">CBS 506.95</strain>
    </source>
</reference>
<sequence length="101" mass="10769">MFTEEITDIVSSPSLDALKDASGAPFLSSGGDELRLVWALSINWYNPRLNKASGKAVSSGAIAMTCLSLPPHLRTLEENIYLAGVIPGPHEPSVDATNNFI</sequence>